<name>A0A7S3FGU2_9VIRI</name>
<reference evidence="9" key="1">
    <citation type="submission" date="2021-01" db="EMBL/GenBank/DDBJ databases">
        <authorList>
            <person name="Corre E."/>
            <person name="Pelletier E."/>
            <person name="Niang G."/>
            <person name="Scheremetjew M."/>
            <person name="Finn R."/>
            <person name="Kale V."/>
            <person name="Holt S."/>
            <person name="Cochrane G."/>
            <person name="Meng A."/>
            <person name="Brown T."/>
            <person name="Cohen L."/>
        </authorList>
    </citation>
    <scope>NUCLEOTIDE SEQUENCE</scope>
    <source>
        <strain evidence="9">RCC927</strain>
    </source>
</reference>
<evidence type="ECO:0000259" key="8">
    <source>
        <dbReference type="PROSITE" id="PS50250"/>
    </source>
</evidence>
<dbReference type="PANTHER" id="PTHR10855:SF2">
    <property type="entry name" value="COP9 SIGNALOSOME COMPLEX SUBUNIT 4"/>
    <property type="match status" value="1"/>
</dbReference>
<protein>
    <recommendedName>
        <fullName evidence="4">COP9 signalosome complex subunit 4</fullName>
    </recommendedName>
</protein>
<dbReference type="PANTHER" id="PTHR10855">
    <property type="entry name" value="26S PROTEASOME NON-ATPASE REGULATORY SUBUNIT 12/COP9 SIGNALOSOME COMPLEX SUBUNIT 4"/>
    <property type="match status" value="1"/>
</dbReference>
<dbReference type="Pfam" id="PF22241">
    <property type="entry name" value="PSMD12-CSN4_N"/>
    <property type="match status" value="1"/>
</dbReference>
<accession>A0A7S3FGU2</accession>
<dbReference type="GO" id="GO:0008180">
    <property type="term" value="C:COP9 signalosome"/>
    <property type="evidence" value="ECO:0007669"/>
    <property type="project" value="UniProtKB-KW"/>
</dbReference>
<sequence length="417" mass="44865">MDFASRLREAEGAGDQRARATAYQALLGEALAAAQGGGGAQALCAFAAAVLDDSVDAVTSRAMCGALVEALGSAVGLPADAYRAAAEQTLALLQPRAVSFLAETNSLRQQLSVLLEAEEEWSKAAAVLSGMDLDSGTNEANREQKEGDKLRTEVRIARLYLEDDDPVRAESHVRRAAALVAQTKDEALQLQYSTCHARVLDAQRRFLEAAAAYYAVSKKVSVVDQEGNRLEQSAEEQEVALQLATTCAILAPAGPQRSRVLALLYKDERVARLASFALLEKVHLERMLTADEVETFTKMLRTHQMAVLPNGQKVHERAIVEHNLLAASTLYANISFKELGALLGTTAAAAEQMAARMVVEDRMRASIDQVDGFIHFQTDAEELSVWDDQIKSVCGAVNAILDDAIAKGLVKEDAVVG</sequence>
<dbReference type="InterPro" id="IPR054559">
    <property type="entry name" value="PSMD12-CSN4-like_N"/>
</dbReference>
<dbReference type="PROSITE" id="PS50250">
    <property type="entry name" value="PCI"/>
    <property type="match status" value="1"/>
</dbReference>
<dbReference type="Gene3D" id="1.10.10.10">
    <property type="entry name" value="Winged helix-like DNA-binding domain superfamily/Winged helix DNA-binding domain"/>
    <property type="match status" value="1"/>
</dbReference>
<dbReference type="SMART" id="SM00088">
    <property type="entry name" value="PINT"/>
    <property type="match status" value="1"/>
</dbReference>
<dbReference type="InterPro" id="IPR036390">
    <property type="entry name" value="WH_DNA-bd_sf"/>
</dbReference>
<proteinExistence type="inferred from homology"/>
<evidence type="ECO:0000256" key="3">
    <source>
        <dbReference type="ARBA" id="ARBA00010417"/>
    </source>
</evidence>
<dbReference type="Pfam" id="PF01399">
    <property type="entry name" value="PCI"/>
    <property type="match status" value="1"/>
</dbReference>
<evidence type="ECO:0000256" key="4">
    <source>
        <dbReference type="ARBA" id="ARBA00014881"/>
    </source>
</evidence>
<dbReference type="InterPro" id="IPR036388">
    <property type="entry name" value="WH-like_DNA-bd_sf"/>
</dbReference>
<evidence type="ECO:0000256" key="7">
    <source>
        <dbReference type="ARBA" id="ARBA00023242"/>
    </source>
</evidence>
<evidence type="ECO:0000256" key="5">
    <source>
        <dbReference type="ARBA" id="ARBA00022490"/>
    </source>
</evidence>
<evidence type="ECO:0000256" key="1">
    <source>
        <dbReference type="ARBA" id="ARBA00004123"/>
    </source>
</evidence>
<dbReference type="AlphaFoldDB" id="A0A7S3FGU2"/>
<dbReference type="InterPro" id="IPR000717">
    <property type="entry name" value="PCI_dom"/>
</dbReference>
<dbReference type="InterPro" id="IPR040134">
    <property type="entry name" value="PSMD12/CSN4"/>
</dbReference>
<evidence type="ECO:0000256" key="6">
    <source>
        <dbReference type="ARBA" id="ARBA00022790"/>
    </source>
</evidence>
<keyword evidence="7" id="KW-0539">Nucleus</keyword>
<dbReference type="GO" id="GO:0005829">
    <property type="term" value="C:cytosol"/>
    <property type="evidence" value="ECO:0007669"/>
    <property type="project" value="TreeGrafter"/>
</dbReference>
<evidence type="ECO:0000256" key="2">
    <source>
        <dbReference type="ARBA" id="ARBA00004496"/>
    </source>
</evidence>
<evidence type="ECO:0000313" key="9">
    <source>
        <dbReference type="EMBL" id="CAE0147094.1"/>
    </source>
</evidence>
<keyword evidence="6" id="KW-0736">Signalosome</keyword>
<dbReference type="SUPFAM" id="SSF46785">
    <property type="entry name" value="Winged helix' DNA-binding domain"/>
    <property type="match status" value="1"/>
</dbReference>
<feature type="domain" description="PCI" evidence="8">
    <location>
        <begin position="211"/>
        <end position="381"/>
    </location>
</feature>
<organism evidence="9">
    <name type="scientific">Prasinoderma singulare</name>
    <dbReference type="NCBI Taxonomy" id="676789"/>
    <lineage>
        <taxon>Eukaryota</taxon>
        <taxon>Viridiplantae</taxon>
        <taxon>Prasinodermophyta</taxon>
        <taxon>Prasinodermophyceae</taxon>
        <taxon>Prasinodermales</taxon>
        <taxon>Prasinodermaceae</taxon>
        <taxon>Prasinoderma</taxon>
    </lineage>
</organism>
<comment type="subcellular location">
    <subcellularLocation>
        <location evidence="2">Cytoplasm</location>
    </subcellularLocation>
    <subcellularLocation>
        <location evidence="1">Nucleus</location>
    </subcellularLocation>
</comment>
<keyword evidence="5" id="KW-0963">Cytoplasm</keyword>
<gene>
    <name evidence="9" type="ORF">PSIN1315_LOCUS11170</name>
</gene>
<dbReference type="EMBL" id="HBHY01017275">
    <property type="protein sequence ID" value="CAE0147094.1"/>
    <property type="molecule type" value="Transcribed_RNA"/>
</dbReference>
<comment type="similarity">
    <text evidence="3">Belongs to the CSN4 family.</text>
</comment>